<name>A0AAD7GK96_MYCRO</name>
<dbReference type="EMBL" id="JARKIE010000024">
    <property type="protein sequence ID" value="KAJ7698992.1"/>
    <property type="molecule type" value="Genomic_DNA"/>
</dbReference>
<feature type="non-terminal residue" evidence="1">
    <location>
        <position position="1"/>
    </location>
</feature>
<organism evidence="1 2">
    <name type="scientific">Mycena rosella</name>
    <name type="common">Pink bonnet</name>
    <name type="synonym">Agaricus rosellus</name>
    <dbReference type="NCBI Taxonomy" id="1033263"/>
    <lineage>
        <taxon>Eukaryota</taxon>
        <taxon>Fungi</taxon>
        <taxon>Dikarya</taxon>
        <taxon>Basidiomycota</taxon>
        <taxon>Agaricomycotina</taxon>
        <taxon>Agaricomycetes</taxon>
        <taxon>Agaricomycetidae</taxon>
        <taxon>Agaricales</taxon>
        <taxon>Marasmiineae</taxon>
        <taxon>Mycenaceae</taxon>
        <taxon>Mycena</taxon>
    </lineage>
</organism>
<keyword evidence="2" id="KW-1185">Reference proteome</keyword>
<sequence length="54" mass="5542">SGSGGFMDKINGVMGGGSAGEKNKAIDFVQEKMGVGGQLHESAMEQAKDNQIAE</sequence>
<proteinExistence type="predicted"/>
<protein>
    <submittedName>
        <fullName evidence="1">Uncharacterized protein</fullName>
    </submittedName>
</protein>
<gene>
    <name evidence="1" type="ORF">B0H17DRAFT_863696</name>
</gene>
<reference evidence="1" key="1">
    <citation type="submission" date="2023-03" db="EMBL/GenBank/DDBJ databases">
        <title>Massive genome expansion in bonnet fungi (Mycena s.s.) driven by repeated elements and novel gene families across ecological guilds.</title>
        <authorList>
            <consortium name="Lawrence Berkeley National Laboratory"/>
            <person name="Harder C.B."/>
            <person name="Miyauchi S."/>
            <person name="Viragh M."/>
            <person name="Kuo A."/>
            <person name="Thoen E."/>
            <person name="Andreopoulos B."/>
            <person name="Lu D."/>
            <person name="Skrede I."/>
            <person name="Drula E."/>
            <person name="Henrissat B."/>
            <person name="Morin E."/>
            <person name="Kohler A."/>
            <person name="Barry K."/>
            <person name="LaButti K."/>
            <person name="Morin E."/>
            <person name="Salamov A."/>
            <person name="Lipzen A."/>
            <person name="Mereny Z."/>
            <person name="Hegedus B."/>
            <person name="Baldrian P."/>
            <person name="Stursova M."/>
            <person name="Weitz H."/>
            <person name="Taylor A."/>
            <person name="Grigoriev I.V."/>
            <person name="Nagy L.G."/>
            <person name="Martin F."/>
            <person name="Kauserud H."/>
        </authorList>
    </citation>
    <scope>NUCLEOTIDE SEQUENCE</scope>
    <source>
        <strain evidence="1">CBHHK067</strain>
    </source>
</reference>
<feature type="non-terminal residue" evidence="1">
    <location>
        <position position="54"/>
    </location>
</feature>
<dbReference type="AlphaFoldDB" id="A0AAD7GK96"/>
<comment type="caution">
    <text evidence="1">The sequence shown here is derived from an EMBL/GenBank/DDBJ whole genome shotgun (WGS) entry which is preliminary data.</text>
</comment>
<dbReference type="Proteomes" id="UP001221757">
    <property type="component" value="Unassembled WGS sequence"/>
</dbReference>
<evidence type="ECO:0000313" key="1">
    <source>
        <dbReference type="EMBL" id="KAJ7698992.1"/>
    </source>
</evidence>
<evidence type="ECO:0000313" key="2">
    <source>
        <dbReference type="Proteomes" id="UP001221757"/>
    </source>
</evidence>
<accession>A0AAD7GK96</accession>